<feature type="domain" description="DUF7793" evidence="1">
    <location>
        <begin position="14"/>
        <end position="126"/>
    </location>
</feature>
<accession>A0A2W1N0L6</accession>
<dbReference type="InterPro" id="IPR056695">
    <property type="entry name" value="DUF7793"/>
</dbReference>
<reference evidence="2 3" key="1">
    <citation type="submission" date="2018-06" db="EMBL/GenBank/DDBJ databases">
        <title>The draft genome sequence of Crocinitomix sp. SM1701.</title>
        <authorList>
            <person name="Zhang X."/>
        </authorList>
    </citation>
    <scope>NUCLEOTIDE SEQUENCE [LARGE SCALE GENOMIC DNA]</scope>
    <source>
        <strain evidence="2 3">SM1701</strain>
    </source>
</reference>
<name>A0A2W1N0L6_9FLAO</name>
<comment type="caution">
    <text evidence="2">The sequence shown here is derived from an EMBL/GenBank/DDBJ whole genome shotgun (WGS) entry which is preliminary data.</text>
</comment>
<evidence type="ECO:0000259" key="1">
    <source>
        <dbReference type="Pfam" id="PF25056"/>
    </source>
</evidence>
<protein>
    <recommendedName>
        <fullName evidence="1">DUF7793 domain-containing protein</fullName>
    </recommendedName>
</protein>
<dbReference type="Pfam" id="PF25056">
    <property type="entry name" value="DUF7793"/>
    <property type="match status" value="1"/>
</dbReference>
<keyword evidence="3" id="KW-1185">Reference proteome</keyword>
<organism evidence="2 3">
    <name type="scientific">Putridiphycobacter roseus</name>
    <dbReference type="NCBI Taxonomy" id="2219161"/>
    <lineage>
        <taxon>Bacteria</taxon>
        <taxon>Pseudomonadati</taxon>
        <taxon>Bacteroidota</taxon>
        <taxon>Flavobacteriia</taxon>
        <taxon>Flavobacteriales</taxon>
        <taxon>Crocinitomicaceae</taxon>
        <taxon>Putridiphycobacter</taxon>
    </lineage>
</organism>
<dbReference type="RefSeq" id="WP_111063184.1">
    <property type="nucleotide sequence ID" value="NZ_JBHUCU010000032.1"/>
</dbReference>
<evidence type="ECO:0000313" key="3">
    <source>
        <dbReference type="Proteomes" id="UP000249248"/>
    </source>
</evidence>
<proteinExistence type="predicted"/>
<dbReference type="AlphaFoldDB" id="A0A2W1N0L6"/>
<dbReference type="OrthoDB" id="1467853at2"/>
<dbReference type="Gene3D" id="3.40.970.30">
    <property type="entry name" value="yp_829618.1 like domains"/>
    <property type="match status" value="1"/>
</dbReference>
<sequence>MSRIEIPCAVIETIEGSMLRITYKNEYDIHLADVTELNDVLTDLVETGPIYTVVNANSKFFNLSKDAQEYLATTAPIVSRIKASAVLINNLPIRLIVRFFISTYNPKFPTKIFKHEKEAIDWITSVKQEYE</sequence>
<gene>
    <name evidence="2" type="ORF">DNU06_09965</name>
</gene>
<evidence type="ECO:0000313" key="2">
    <source>
        <dbReference type="EMBL" id="PZE17060.1"/>
    </source>
</evidence>
<dbReference type="EMBL" id="QKSB01000005">
    <property type="protein sequence ID" value="PZE17060.1"/>
    <property type="molecule type" value="Genomic_DNA"/>
</dbReference>
<dbReference type="Proteomes" id="UP000249248">
    <property type="component" value="Unassembled WGS sequence"/>
</dbReference>